<accession>A0A0E1X9M0</accession>
<name>A0A0E1X9M0_STAAU</name>
<comment type="caution">
    <text evidence="2">The sequence shown here is derived from an EMBL/GenBank/DDBJ whole genome shotgun (WGS) entry which is preliminary data.</text>
</comment>
<dbReference type="PANTHER" id="PTHR47129">
    <property type="entry name" value="QUINONE OXIDOREDUCTASE 2"/>
    <property type="match status" value="1"/>
</dbReference>
<dbReference type="RefSeq" id="WP_001024392.1">
    <property type="nucleotide sequence ID" value="NZ_CM000952.1"/>
</dbReference>
<dbReference type="Pfam" id="PF13460">
    <property type="entry name" value="NAD_binding_10"/>
    <property type="match status" value="1"/>
</dbReference>
<evidence type="ECO:0000259" key="1">
    <source>
        <dbReference type="Pfam" id="PF13460"/>
    </source>
</evidence>
<evidence type="ECO:0000313" key="2">
    <source>
        <dbReference type="EMBL" id="EFH96057.1"/>
    </source>
</evidence>
<dbReference type="Gene3D" id="3.90.25.10">
    <property type="entry name" value="UDP-galactose 4-epimerase, domain 1"/>
    <property type="match status" value="1"/>
</dbReference>
<dbReference type="PANTHER" id="PTHR47129:SF1">
    <property type="entry name" value="NMRA-LIKE DOMAIN-CONTAINING PROTEIN"/>
    <property type="match status" value="1"/>
</dbReference>
<reference evidence="2" key="1">
    <citation type="submission" date="2010-05" db="EMBL/GenBank/DDBJ databases">
        <authorList>
            <person name="Muzny D."/>
            <person name="Qin X."/>
            <person name="Buhay C."/>
            <person name="Dugan-Rocha S."/>
            <person name="Ding Y."/>
            <person name="Chen G."/>
            <person name="Hawes A."/>
            <person name="Holder M."/>
            <person name="Jhangiani S."/>
            <person name="Johnson A."/>
            <person name="Khan Z."/>
            <person name="Li Z."/>
            <person name="Liu W."/>
            <person name="Liu X."/>
            <person name="Perez L."/>
            <person name="Shen H."/>
            <person name="Wang Q."/>
            <person name="Watt J."/>
            <person name="Xi L."/>
            <person name="Xin Y."/>
            <person name="Zhou J."/>
            <person name="Deng J."/>
            <person name="Jiang H."/>
            <person name="Liu Y."/>
            <person name="Qu J."/>
            <person name="Song X.-Z."/>
            <person name="Zhang L."/>
            <person name="Villasana D."/>
            <person name="Johnson A."/>
            <person name="Liu J."/>
            <person name="Liyanage D."/>
            <person name="Lorensuhewa L."/>
            <person name="Robinson T."/>
            <person name="Song A."/>
            <person name="Song B.-B."/>
            <person name="Dinh H."/>
            <person name="Thornton R."/>
            <person name="Coyle M."/>
            <person name="Francisco L."/>
            <person name="Jackson L."/>
            <person name="Javaid M."/>
            <person name="Korchina V."/>
            <person name="Kovar C."/>
            <person name="Mata R."/>
            <person name="Mathew T."/>
            <person name="Ngo R."/>
            <person name="Nguyen L."/>
            <person name="Nguyen N."/>
            <person name="Okwuonu G."/>
            <person name="Ongeri F."/>
            <person name="Pham C."/>
            <person name="Simmons D."/>
            <person name="Wilczek-Boney K."/>
            <person name="Hale W."/>
            <person name="Jakkamsetti A."/>
            <person name="Pham P."/>
            <person name="Ruth R."/>
            <person name="San Lucas F."/>
            <person name="Warren J."/>
            <person name="Zhang J."/>
            <person name="Zhao Z."/>
            <person name="Zhou C."/>
            <person name="Zhu D."/>
            <person name="Lee S."/>
            <person name="Bess C."/>
            <person name="Blankenburg K."/>
            <person name="Forbes L."/>
            <person name="Fu Q."/>
            <person name="Gubbala S."/>
            <person name="Hirani K."/>
            <person name="Jayaseelan J.C."/>
            <person name="Lara F."/>
            <person name="Munidasa M."/>
            <person name="Palculict T."/>
            <person name="Patil S."/>
            <person name="Pu L.-L."/>
            <person name="Saada N."/>
            <person name="Tang L."/>
            <person name="Weissenberger G."/>
            <person name="Zhu Y."/>
            <person name="Hemphill L."/>
            <person name="Shang Y."/>
            <person name="Youmans B."/>
            <person name="Ayvaz T."/>
            <person name="Ross M."/>
            <person name="Santibanez J."/>
            <person name="Aqrawi P."/>
            <person name="Gross S."/>
            <person name="Joshi V."/>
            <person name="Fowler G."/>
            <person name="Nazareth L."/>
            <person name="Reid J."/>
            <person name="Worley K."/>
            <person name="Petrosino J."/>
            <person name="Highlander S."/>
            <person name="Gibbs R."/>
        </authorList>
    </citation>
    <scope>NUCLEOTIDE SEQUENCE [LARGE SCALE GENOMIC DNA]</scope>
    <source>
        <strain evidence="2">MN8</strain>
    </source>
</reference>
<dbReference type="HOGENOM" id="CLU_007383_10_7_9"/>
<feature type="domain" description="NAD(P)-binding" evidence="1">
    <location>
        <begin position="7"/>
        <end position="188"/>
    </location>
</feature>
<dbReference type="Gene3D" id="3.40.50.720">
    <property type="entry name" value="NAD(P)-binding Rossmann-like Domain"/>
    <property type="match status" value="1"/>
</dbReference>
<dbReference type="CDD" id="cd05269">
    <property type="entry name" value="TMR_SDR_a"/>
    <property type="match status" value="1"/>
</dbReference>
<dbReference type="EMBL" id="ACJA02000001">
    <property type="protein sequence ID" value="EFH96057.1"/>
    <property type="molecule type" value="Genomic_DNA"/>
</dbReference>
<dbReference type="SUPFAM" id="SSF51735">
    <property type="entry name" value="NAD(P)-binding Rossmann-fold domains"/>
    <property type="match status" value="1"/>
</dbReference>
<dbReference type="AlphaFoldDB" id="A0A0E1X9M0"/>
<dbReference type="Proteomes" id="UP000003455">
    <property type="component" value="Chromosome"/>
</dbReference>
<dbReference type="InterPro" id="IPR052718">
    <property type="entry name" value="NmrA-type_oxidoreductase"/>
</dbReference>
<sequence length="281" mass="31828">MNIMLTGATGHLGTHITNQAIANHIDHFHIGVRNVEKVPEDWRGKVSVRQLDYFNQESMVKAFKGIDTVVFIPSIIHPSFKRIPEVENLVYAAKQSGVAHIIFIGYYADQHNNPFHMSPYFGYASRLLATSGIDYTYVRMAMYMDPLKPYLPELMNMHKLIYPAGDGRINYITRNDIARGVIAIIKNPDTWGKRYLLSGYSYDMKELAAILSEASGTEIKYEPVSLETFAEMYDEPKGFGALLASMYDAGARGLLDQESNEFQQLVNDQPQTLQSFLQENI</sequence>
<dbReference type="InterPro" id="IPR016040">
    <property type="entry name" value="NAD(P)-bd_dom"/>
</dbReference>
<proteinExistence type="predicted"/>
<organism evidence="2">
    <name type="scientific">Staphylococcus aureus subsp. aureus MN8</name>
    <dbReference type="NCBI Taxonomy" id="548470"/>
    <lineage>
        <taxon>Bacteria</taxon>
        <taxon>Bacillati</taxon>
        <taxon>Bacillota</taxon>
        <taxon>Bacilli</taxon>
        <taxon>Bacillales</taxon>
        <taxon>Staphylococcaceae</taxon>
        <taxon>Staphylococcus</taxon>
    </lineage>
</organism>
<protein>
    <submittedName>
        <fullName evidence="2">NmrA family protein</fullName>
    </submittedName>
</protein>
<dbReference type="InterPro" id="IPR036291">
    <property type="entry name" value="NAD(P)-bd_dom_sf"/>
</dbReference>
<gene>
    <name evidence="2" type="ORF">HMPREF0769_10059</name>
</gene>